<dbReference type="Ensembl" id="ENSNGAT00000022300.1">
    <property type="protein sequence ID" value="ENSNGAP00000016679.1"/>
    <property type="gene ID" value="ENSNGAG00000017342.1"/>
</dbReference>
<feature type="active site" evidence="3">
    <location>
        <position position="192"/>
    </location>
</feature>
<feature type="domain" description="Alpha/beta hydrolase fold-3" evidence="4">
    <location>
        <begin position="309"/>
        <end position="379"/>
    </location>
</feature>
<feature type="active site" evidence="3">
    <location>
        <position position="376"/>
    </location>
</feature>
<keyword evidence="2" id="KW-0378">Hydrolase</keyword>
<feature type="active site" evidence="3">
    <location>
        <position position="346"/>
    </location>
</feature>
<dbReference type="Pfam" id="PF07859">
    <property type="entry name" value="Abhydrolase_3"/>
    <property type="match status" value="2"/>
</dbReference>
<dbReference type="GO" id="GO:0016020">
    <property type="term" value="C:membrane"/>
    <property type="evidence" value="ECO:0007669"/>
    <property type="project" value="InterPro"/>
</dbReference>
<dbReference type="KEGG" id="ngi:103746744"/>
<evidence type="ECO:0000259" key="4">
    <source>
        <dbReference type="Pfam" id="PF07859"/>
    </source>
</evidence>
<reference evidence="5" key="2">
    <citation type="submission" date="2025-09" db="UniProtKB">
        <authorList>
            <consortium name="Ensembl"/>
        </authorList>
    </citation>
    <scope>IDENTIFICATION</scope>
</reference>
<dbReference type="Gene3D" id="3.40.50.1820">
    <property type="entry name" value="alpha/beta hydrolase"/>
    <property type="match status" value="1"/>
</dbReference>
<reference evidence="5" key="1">
    <citation type="submission" date="2025-08" db="UniProtKB">
        <authorList>
            <consortium name="Ensembl"/>
        </authorList>
    </citation>
    <scope>IDENTIFICATION</scope>
</reference>
<dbReference type="SUPFAM" id="SSF53474">
    <property type="entry name" value="alpha/beta-Hydrolases"/>
    <property type="match status" value="1"/>
</dbReference>
<dbReference type="GO" id="GO:0052689">
    <property type="term" value="F:carboxylic ester hydrolase activity"/>
    <property type="evidence" value="ECO:0007669"/>
    <property type="project" value="InterPro"/>
</dbReference>
<sequence length="405" mass="46108">MILLAILLPFGSFLFLGVSVWVFMKEVLTVHVYPAITHPVRIHMMHYLFELVITWGNLLEKMKICSMPKFFRFVQDRVVSKKNPGVLVEDLRFGTIPVRLFQPKAASCIPRRGIIFYHGGGCAFGGLDCYHNICSFLARETDSVLLSVGYRKLPDHHHPVAFRDCLSASIHFLKTLNTYGVDPSRVVVCGESVGAGAVAMVSQVLLGRQDLPQLRAQVLIYPALQLINFQLPSYRQNQDVPFLSRKFLMTLVCKNLAIDLSWQDTMLKGSCIHPDAWKKYRKWLSSDNIPQRFRRQESQPQFPAPFNEAAYLETKHVLDAELSPLLADDKTIAQLPEAFLVSCEHDVLRDDVLLYKKRLEDQGVPVTWHHVEDGFHGCILLFDKIFSFPCAREVMDSTVSYIKGI</sequence>
<dbReference type="OMA" id="WAIYCDL"/>
<dbReference type="GeneTree" id="ENSGT00940000157630"/>
<gene>
    <name evidence="5" type="primary">LOC103746744</name>
</gene>
<dbReference type="AlphaFoldDB" id="A0A8C6RBU2"/>
<dbReference type="PANTHER" id="PTHR48081:SF32">
    <property type="entry name" value="ALPHA_BETA HYDROLASE FOLD-3 DOMAIN-CONTAINING PROTEIN"/>
    <property type="match status" value="1"/>
</dbReference>
<dbReference type="OrthoDB" id="408631at2759"/>
<accession>A0A8C6RBU2</accession>
<name>A0A8C6RBU2_NANGA</name>
<evidence type="ECO:0000256" key="3">
    <source>
        <dbReference type="PIRSR" id="PIRSR037251-1"/>
    </source>
</evidence>
<dbReference type="PANTHER" id="PTHR48081">
    <property type="entry name" value="AB HYDROLASE SUPERFAMILY PROTEIN C4A8.06C"/>
    <property type="match status" value="1"/>
</dbReference>
<protein>
    <submittedName>
        <fullName evidence="5">Arylacetamide deacetylase-like 4</fullName>
    </submittedName>
</protein>
<dbReference type="RefSeq" id="XP_008847257.1">
    <property type="nucleotide sequence ID" value="XM_008849035.1"/>
</dbReference>
<evidence type="ECO:0000313" key="5">
    <source>
        <dbReference type="Ensembl" id="ENSNGAP00000016679.1"/>
    </source>
</evidence>
<organism evidence="5 6">
    <name type="scientific">Nannospalax galili</name>
    <name type="common">Northern Israeli blind subterranean mole rat</name>
    <name type="synonym">Spalax galili</name>
    <dbReference type="NCBI Taxonomy" id="1026970"/>
    <lineage>
        <taxon>Eukaryota</taxon>
        <taxon>Metazoa</taxon>
        <taxon>Chordata</taxon>
        <taxon>Craniata</taxon>
        <taxon>Vertebrata</taxon>
        <taxon>Euteleostomi</taxon>
        <taxon>Mammalia</taxon>
        <taxon>Eutheria</taxon>
        <taxon>Euarchontoglires</taxon>
        <taxon>Glires</taxon>
        <taxon>Rodentia</taxon>
        <taxon>Myomorpha</taxon>
        <taxon>Muroidea</taxon>
        <taxon>Spalacidae</taxon>
        <taxon>Spalacinae</taxon>
        <taxon>Nannospalax</taxon>
    </lineage>
</organism>
<evidence type="ECO:0000313" key="6">
    <source>
        <dbReference type="Proteomes" id="UP000694381"/>
    </source>
</evidence>
<evidence type="ECO:0000256" key="1">
    <source>
        <dbReference type="ARBA" id="ARBA00010515"/>
    </source>
</evidence>
<dbReference type="PIRSF" id="PIRSF037251">
    <property type="entry name" value="Arylacetamide_deacetylase"/>
    <property type="match status" value="1"/>
</dbReference>
<dbReference type="GeneID" id="103746744"/>
<proteinExistence type="inferred from homology"/>
<dbReference type="Proteomes" id="UP000694381">
    <property type="component" value="Unassembled WGS sequence"/>
</dbReference>
<comment type="similarity">
    <text evidence="1">Belongs to the 'GDXG' lipolytic enzyme family.</text>
</comment>
<dbReference type="InterPro" id="IPR029058">
    <property type="entry name" value="AB_hydrolase_fold"/>
</dbReference>
<keyword evidence="6" id="KW-1185">Reference proteome</keyword>
<dbReference type="InterPro" id="IPR013094">
    <property type="entry name" value="AB_hydrolase_3"/>
</dbReference>
<evidence type="ECO:0000256" key="2">
    <source>
        <dbReference type="ARBA" id="ARBA00022801"/>
    </source>
</evidence>
<feature type="domain" description="Alpha/beta hydrolase fold-3" evidence="4">
    <location>
        <begin position="114"/>
        <end position="249"/>
    </location>
</feature>
<dbReference type="InterPro" id="IPR017157">
    <property type="entry name" value="Arylacetamide_deacetylase"/>
</dbReference>
<dbReference type="InterPro" id="IPR050300">
    <property type="entry name" value="GDXG_lipolytic_enzyme"/>
</dbReference>